<sequence>MSISFFKRHRICCYVFLTPLCLFLLCSYDWIAAEIITPFRCEMWKGKEVEVFLTPQEWRSLSGVNESLEDTEWSSYSTIEGEPETDPFFIKNQGLYQPKMDFDNNRHSLISVNSKYPNLNFYAYLNPTTILGHNTYILYDQKLKSKILQYNRIVGYYRMPFFGVTKRIECNDIGQGYFDLIENYLN</sequence>
<dbReference type="EMBL" id="UGSS01000002">
    <property type="protein sequence ID" value="SUB33488.1"/>
    <property type="molecule type" value="Genomic_DNA"/>
</dbReference>
<proteinExistence type="predicted"/>
<name>A0A379B5E1_9PAST</name>
<protein>
    <submittedName>
        <fullName evidence="2">Uncharacterized protein</fullName>
    </submittedName>
</protein>
<feature type="transmembrane region" description="Helical" evidence="1">
    <location>
        <begin position="12"/>
        <end position="31"/>
    </location>
</feature>
<accession>A0A379B5E1</accession>
<keyword evidence="3" id="KW-1185">Reference proteome</keyword>
<organism evidence="2 3">
    <name type="scientific">[Pasteurella] mairii</name>
    <dbReference type="NCBI Taxonomy" id="757"/>
    <lineage>
        <taxon>Bacteria</taxon>
        <taxon>Pseudomonadati</taxon>
        <taxon>Pseudomonadota</taxon>
        <taxon>Gammaproteobacteria</taxon>
        <taxon>Pasteurellales</taxon>
        <taxon>Pasteurellaceae</taxon>
    </lineage>
</organism>
<dbReference type="Proteomes" id="UP000254280">
    <property type="component" value="Unassembled WGS sequence"/>
</dbReference>
<keyword evidence="1" id="KW-0812">Transmembrane</keyword>
<keyword evidence="1" id="KW-1133">Transmembrane helix</keyword>
<gene>
    <name evidence="2" type="ORF">NCTC10699_01108</name>
</gene>
<evidence type="ECO:0000256" key="1">
    <source>
        <dbReference type="SAM" id="Phobius"/>
    </source>
</evidence>
<keyword evidence="1" id="KW-0472">Membrane</keyword>
<evidence type="ECO:0000313" key="3">
    <source>
        <dbReference type="Proteomes" id="UP000254280"/>
    </source>
</evidence>
<evidence type="ECO:0000313" key="2">
    <source>
        <dbReference type="EMBL" id="SUB33488.1"/>
    </source>
</evidence>
<dbReference type="AlphaFoldDB" id="A0A379B5E1"/>
<reference evidence="2 3" key="1">
    <citation type="submission" date="2018-06" db="EMBL/GenBank/DDBJ databases">
        <authorList>
            <consortium name="Pathogen Informatics"/>
            <person name="Doyle S."/>
        </authorList>
    </citation>
    <scope>NUCLEOTIDE SEQUENCE [LARGE SCALE GENOMIC DNA]</scope>
    <source>
        <strain evidence="2 3">NCTC10699</strain>
    </source>
</reference>